<dbReference type="SMART" id="SM00849">
    <property type="entry name" value="Lactamase_B"/>
    <property type="match status" value="1"/>
</dbReference>
<dbReference type="SUPFAM" id="SSF56281">
    <property type="entry name" value="Metallo-hydrolase/oxidoreductase"/>
    <property type="match status" value="1"/>
</dbReference>
<dbReference type="Pfam" id="PF12706">
    <property type="entry name" value="Lactamase_B_2"/>
    <property type="match status" value="1"/>
</dbReference>
<dbReference type="STRING" id="112413.SAMN05421854_111200"/>
<dbReference type="GO" id="GO:0042781">
    <property type="term" value="F:3'-tRNA processing endoribonuclease activity"/>
    <property type="evidence" value="ECO:0007669"/>
    <property type="project" value="TreeGrafter"/>
</dbReference>
<dbReference type="PANTHER" id="PTHR46018:SF4">
    <property type="entry name" value="METALLO-HYDROLASE YHFI-RELATED"/>
    <property type="match status" value="1"/>
</dbReference>
<accession>A0A1I5Y409</accession>
<protein>
    <submittedName>
        <fullName evidence="2">Ribonuclease BN, tRNA processing enzyme</fullName>
    </submittedName>
</protein>
<dbReference type="CDD" id="cd07716">
    <property type="entry name" value="RNaseZ_short-form-like_MBL-fold"/>
    <property type="match status" value="1"/>
</dbReference>
<evidence type="ECO:0000259" key="1">
    <source>
        <dbReference type="SMART" id="SM00849"/>
    </source>
</evidence>
<dbReference type="InterPro" id="IPR036866">
    <property type="entry name" value="RibonucZ/Hydroxyglut_hydro"/>
</dbReference>
<dbReference type="Proteomes" id="UP000199137">
    <property type="component" value="Unassembled WGS sequence"/>
</dbReference>
<dbReference type="InterPro" id="IPR001279">
    <property type="entry name" value="Metallo-B-lactamas"/>
</dbReference>
<reference evidence="3" key="1">
    <citation type="submission" date="2016-10" db="EMBL/GenBank/DDBJ databases">
        <authorList>
            <person name="Varghese N."/>
            <person name="Submissions S."/>
        </authorList>
    </citation>
    <scope>NUCLEOTIDE SEQUENCE [LARGE SCALE GENOMIC DNA]</scope>
    <source>
        <strain evidence="3">DSM 44637</strain>
    </source>
</reference>
<organism evidence="2 3">
    <name type="scientific">Amycolatopsis rubida</name>
    <dbReference type="NCBI Taxonomy" id="112413"/>
    <lineage>
        <taxon>Bacteria</taxon>
        <taxon>Bacillati</taxon>
        <taxon>Actinomycetota</taxon>
        <taxon>Actinomycetes</taxon>
        <taxon>Pseudonocardiales</taxon>
        <taxon>Pseudonocardiaceae</taxon>
        <taxon>Amycolatopsis</taxon>
    </lineage>
</organism>
<dbReference type="PANTHER" id="PTHR46018">
    <property type="entry name" value="ZINC PHOSPHODIESTERASE ELAC PROTEIN 1"/>
    <property type="match status" value="1"/>
</dbReference>
<name>A0A1I5Y409_9PSEU</name>
<dbReference type="EMBL" id="FOWC01000011">
    <property type="protein sequence ID" value="SFQ38972.1"/>
    <property type="molecule type" value="Genomic_DNA"/>
</dbReference>
<dbReference type="AlphaFoldDB" id="A0A1I5Y409"/>
<evidence type="ECO:0000313" key="2">
    <source>
        <dbReference type="EMBL" id="SFQ38972.1"/>
    </source>
</evidence>
<proteinExistence type="predicted"/>
<sequence length="246" mass="26312">MTAMPRLTVLGTCGAWPEPGRACAGFLLSHEDFHVALDLGYGAAPRLFQHVPADRLDAIVVTHEHPDHLADVSALGRARYNTTDRKLPMHCTPGTVRRLAAMEPSPAPAENFDLHDLGPETDLGPFRLTTALLPHHVPNYGVRLTTPGYVLAYTGDTGPAPHLRDLARDADVLICEATLQGAPPDGPRHLMTAAEAGRLAAAANVRTLLLTHFWPGSDRAVSVAEARAEFAGEVLAAEEGLMLNHA</sequence>
<dbReference type="OrthoDB" id="9800940at2"/>
<gene>
    <name evidence="2" type="ORF">SAMN05421854_111200</name>
</gene>
<feature type="domain" description="Metallo-beta-lactamase" evidence="1">
    <location>
        <begin position="22"/>
        <end position="212"/>
    </location>
</feature>
<dbReference type="Gene3D" id="3.60.15.10">
    <property type="entry name" value="Ribonuclease Z/Hydroxyacylglutathione hydrolase-like"/>
    <property type="match status" value="1"/>
</dbReference>
<evidence type="ECO:0000313" key="3">
    <source>
        <dbReference type="Proteomes" id="UP000199137"/>
    </source>
</evidence>